<dbReference type="EMBL" id="CAJOBE010053756">
    <property type="protein sequence ID" value="CAF4365197.1"/>
    <property type="molecule type" value="Genomic_DNA"/>
</dbReference>
<protein>
    <submittedName>
        <fullName evidence="1">Uncharacterized protein</fullName>
    </submittedName>
</protein>
<dbReference type="AlphaFoldDB" id="A0A820LYV7"/>
<reference evidence="1" key="1">
    <citation type="submission" date="2021-02" db="EMBL/GenBank/DDBJ databases">
        <authorList>
            <person name="Nowell W R."/>
        </authorList>
    </citation>
    <scope>NUCLEOTIDE SEQUENCE</scope>
</reference>
<organism evidence="1 2">
    <name type="scientific">Rotaria sordida</name>
    <dbReference type="NCBI Taxonomy" id="392033"/>
    <lineage>
        <taxon>Eukaryota</taxon>
        <taxon>Metazoa</taxon>
        <taxon>Spiralia</taxon>
        <taxon>Gnathifera</taxon>
        <taxon>Rotifera</taxon>
        <taxon>Eurotatoria</taxon>
        <taxon>Bdelloidea</taxon>
        <taxon>Philodinida</taxon>
        <taxon>Philodinidae</taxon>
        <taxon>Rotaria</taxon>
    </lineage>
</organism>
<evidence type="ECO:0000313" key="2">
    <source>
        <dbReference type="Proteomes" id="UP000663874"/>
    </source>
</evidence>
<proteinExistence type="predicted"/>
<feature type="non-terminal residue" evidence="1">
    <location>
        <position position="1"/>
    </location>
</feature>
<name>A0A820LYV7_9BILA</name>
<comment type="caution">
    <text evidence="1">The sequence shown here is derived from an EMBL/GenBank/DDBJ whole genome shotgun (WGS) entry which is preliminary data.</text>
</comment>
<gene>
    <name evidence="1" type="ORF">FNK824_LOCUS42799</name>
</gene>
<dbReference type="Proteomes" id="UP000663874">
    <property type="component" value="Unassembled WGS sequence"/>
</dbReference>
<feature type="non-terminal residue" evidence="1">
    <location>
        <position position="162"/>
    </location>
</feature>
<accession>A0A820LYV7</accession>
<evidence type="ECO:0000313" key="1">
    <source>
        <dbReference type="EMBL" id="CAF4365197.1"/>
    </source>
</evidence>
<sequence>NEFLNSQLNPLADSINALNHQFNTLCIHETTCDYHKKLEQWRLDCYKKIDQFFEEKCQEFDQLVADILNKQRDKLTNIQSDISKLIHNKEITQQDIELFTSNISQLDDELKKIEHTNIQFNISPLIINDTLIYLRKTNEKQIDLSILSSIYKEIKYPPESYC</sequence>